<dbReference type="InterPro" id="IPR003439">
    <property type="entry name" value="ABC_transporter-like_ATP-bd"/>
</dbReference>
<evidence type="ECO:0000256" key="1">
    <source>
        <dbReference type="ARBA" id="ARBA00022741"/>
    </source>
</evidence>
<dbReference type="GO" id="GO:0019700">
    <property type="term" value="P:organic phosphonate catabolic process"/>
    <property type="evidence" value="ECO:0007669"/>
    <property type="project" value="TreeGrafter"/>
</dbReference>
<keyword evidence="2" id="KW-0067">ATP-binding</keyword>
<sequence length="559" mass="61748">MLLEVVDLTKRYPERGIVALDGISFSVREGEVVGIVGRSGAGKSTLLRILRGVESFDEGSVSFDGIRITPSSPKGDMLELQRKTAIQLQRSFGLWPDSALDNVVRALRYSDGFDETIPEAEGEYREYRERAMEILRVVGLDKRADLWSEVLSGGEKQRLIIARQIARKPKLLLLDEPGTMTCPATREALLDALKRANRELGIAILFASHNPQTHRSLSDRTILIDKGKLKEDGNTESVLAKFLSGIEDPLEKTRIDGPVVLKIEGACKTYKLIPYGLVFEMAETNLEFRRGEITGIVGPSGAGKTVVLRMLAGLELPDKGEVKITYKGEWVVLGKLGRKNMLARRRIGILHQEFDLPYFARVLDLFAAKLGLKDYDLLEAALRRGKRAGLSEEVVDALSRVSELPEGEMKAKLGEMGISNDLLRELFKSKDPEKARDVALTVLEAVGLSPGILDRNVYELSGGEKIRVALALSLVSNPKVLILDEPFGDLDPITLRLVANSLKMVKKKLRPAIVLVSHQLDLLEEVSDRAVLMLNGKVVMDGDPSSVVSKFLEEIEHGI</sequence>
<protein>
    <submittedName>
        <fullName evidence="4">Methyl coenzyme M reductase system, component A2-like protein</fullName>
    </submittedName>
</protein>
<accession>A0A3S3SSI2</accession>
<feature type="domain" description="ABC transporter" evidence="3">
    <location>
        <begin position="261"/>
        <end position="559"/>
    </location>
</feature>
<dbReference type="Proteomes" id="UP000288215">
    <property type="component" value="Unassembled WGS sequence"/>
</dbReference>
<dbReference type="Gene3D" id="3.40.50.300">
    <property type="entry name" value="P-loop containing nucleotide triphosphate hydrolases"/>
    <property type="match status" value="3"/>
</dbReference>
<dbReference type="PANTHER" id="PTHR42764">
    <property type="entry name" value="PHOSPHONATES UTILIZATION ATP-BINDING PROTEIN PHNK-RELATED"/>
    <property type="match status" value="1"/>
</dbReference>
<evidence type="ECO:0000313" key="5">
    <source>
        <dbReference type="Proteomes" id="UP000288215"/>
    </source>
</evidence>
<feature type="domain" description="ABC transporter" evidence="3">
    <location>
        <begin position="3"/>
        <end position="251"/>
    </location>
</feature>
<comment type="caution">
    <text evidence="4">The sequence shown here is derived from an EMBL/GenBank/DDBJ whole genome shotgun (WGS) entry which is preliminary data.</text>
</comment>
<dbReference type="SMART" id="SM00382">
    <property type="entry name" value="AAA"/>
    <property type="match status" value="2"/>
</dbReference>
<dbReference type="PROSITE" id="PS00211">
    <property type="entry name" value="ABC_TRANSPORTER_1"/>
    <property type="match status" value="1"/>
</dbReference>
<dbReference type="PANTHER" id="PTHR42764:SF1">
    <property type="entry name" value="PHOSPHONATES UTILIZATION ATP-BINDING PROTEIN PHNK-RELATED"/>
    <property type="match status" value="1"/>
</dbReference>
<proteinExistence type="predicted"/>
<dbReference type="Pfam" id="PF00005">
    <property type="entry name" value="ABC_tran"/>
    <property type="match status" value="2"/>
</dbReference>
<reference evidence="4 5" key="1">
    <citation type="submission" date="2018-12" db="EMBL/GenBank/DDBJ databases">
        <title>The complete genome of the methanogenic archaea of the candidate phylum Verstraetearchaeota, obtained from the metagenome of underground thermal water.</title>
        <authorList>
            <person name="Kadnikov V.V."/>
            <person name="Mardanov A.V."/>
            <person name="Beletsky A.V."/>
            <person name="Karnachuk O.V."/>
            <person name="Ravin N.V."/>
        </authorList>
    </citation>
    <scope>NUCLEOTIDE SEQUENCE [LARGE SCALE GENOMIC DNA]</scope>
    <source>
        <strain evidence="4">Ch88</strain>
    </source>
</reference>
<dbReference type="AlphaFoldDB" id="A0A3S3SSI2"/>
<dbReference type="GO" id="GO:0016887">
    <property type="term" value="F:ATP hydrolysis activity"/>
    <property type="evidence" value="ECO:0007669"/>
    <property type="project" value="InterPro"/>
</dbReference>
<organism evidence="4 5">
    <name type="scientific">Methanosuratincola subterraneus</name>
    <dbReference type="NCBI Taxonomy" id="2593994"/>
    <lineage>
        <taxon>Archaea</taxon>
        <taxon>Thermoproteota</taxon>
        <taxon>Methanosuratincolia</taxon>
        <taxon>Candidatus Methanomethylicales</taxon>
        <taxon>Candidatus Methanomethylicaceae</taxon>
        <taxon>Candidatus Methanosuratincola (ex Vanwonterghem et al. 2016)</taxon>
    </lineage>
</organism>
<dbReference type="SUPFAM" id="SSF52540">
    <property type="entry name" value="P-loop containing nucleoside triphosphate hydrolases"/>
    <property type="match status" value="2"/>
</dbReference>
<dbReference type="InterPro" id="IPR017871">
    <property type="entry name" value="ABC_transporter-like_CS"/>
</dbReference>
<dbReference type="EMBL" id="RXGA01000002">
    <property type="protein sequence ID" value="RWX73826.1"/>
    <property type="molecule type" value="Genomic_DNA"/>
</dbReference>
<dbReference type="PROSITE" id="PS50893">
    <property type="entry name" value="ABC_TRANSPORTER_2"/>
    <property type="match status" value="2"/>
</dbReference>
<keyword evidence="1" id="KW-0547">Nucleotide-binding</keyword>
<evidence type="ECO:0000259" key="3">
    <source>
        <dbReference type="PROSITE" id="PS50893"/>
    </source>
</evidence>
<dbReference type="InterPro" id="IPR003593">
    <property type="entry name" value="AAA+_ATPase"/>
</dbReference>
<gene>
    <name evidence="4" type="ORF">Metus_0605</name>
</gene>
<evidence type="ECO:0000313" key="4">
    <source>
        <dbReference type="EMBL" id="RWX73826.1"/>
    </source>
</evidence>
<dbReference type="InterPro" id="IPR027417">
    <property type="entry name" value="P-loop_NTPase"/>
</dbReference>
<dbReference type="GO" id="GO:0005524">
    <property type="term" value="F:ATP binding"/>
    <property type="evidence" value="ECO:0007669"/>
    <property type="project" value="UniProtKB-KW"/>
</dbReference>
<evidence type="ECO:0000256" key="2">
    <source>
        <dbReference type="ARBA" id="ARBA00022840"/>
    </source>
</evidence>
<name>A0A3S3SSI2_METS7</name>